<protein>
    <submittedName>
        <fullName evidence="2">MBL fold metallo-hydrolase</fullName>
    </submittedName>
</protein>
<dbReference type="InterPro" id="IPR036866">
    <property type="entry name" value="RibonucZ/Hydroxyglut_hydro"/>
</dbReference>
<reference evidence="2" key="1">
    <citation type="submission" date="2020-10" db="EMBL/GenBank/DDBJ databases">
        <authorList>
            <person name="Gilroy R."/>
        </authorList>
    </citation>
    <scope>NUCLEOTIDE SEQUENCE</scope>
    <source>
        <strain evidence="2">CHK165-10780</strain>
    </source>
</reference>
<comment type="caution">
    <text evidence="2">The sequence shown here is derived from an EMBL/GenBank/DDBJ whole genome shotgun (WGS) entry which is preliminary data.</text>
</comment>
<feature type="domain" description="Metallo-beta-lactamase" evidence="1">
    <location>
        <begin position="64"/>
        <end position="254"/>
    </location>
</feature>
<dbReference type="InterPro" id="IPR001279">
    <property type="entry name" value="Metallo-B-lactamas"/>
</dbReference>
<dbReference type="SMART" id="SM00849">
    <property type="entry name" value="Lactamase_B"/>
    <property type="match status" value="1"/>
</dbReference>
<dbReference type="Pfam" id="PF00753">
    <property type="entry name" value="Lactamase_B"/>
    <property type="match status" value="1"/>
</dbReference>
<accession>A0A9D1CKA8</accession>
<dbReference type="InterPro" id="IPR035681">
    <property type="entry name" value="ComA-like_MBL"/>
</dbReference>
<dbReference type="PANTHER" id="PTHR30619:SF7">
    <property type="entry name" value="BETA-LACTAMASE DOMAIN PROTEIN"/>
    <property type="match status" value="1"/>
</dbReference>
<evidence type="ECO:0000259" key="1">
    <source>
        <dbReference type="SMART" id="SM00849"/>
    </source>
</evidence>
<evidence type="ECO:0000313" key="3">
    <source>
        <dbReference type="Proteomes" id="UP000886725"/>
    </source>
</evidence>
<dbReference type="EMBL" id="DVFU01000093">
    <property type="protein sequence ID" value="HIQ65031.1"/>
    <property type="molecule type" value="Genomic_DNA"/>
</dbReference>
<dbReference type="InterPro" id="IPR052159">
    <property type="entry name" value="Competence_DNA_uptake"/>
</dbReference>
<dbReference type="Gene3D" id="3.60.15.10">
    <property type="entry name" value="Ribonuclease Z/Hydroxyacylglutathione hydrolase-like"/>
    <property type="match status" value="1"/>
</dbReference>
<gene>
    <name evidence="2" type="ORF">IAC85_04755</name>
</gene>
<reference evidence="2" key="2">
    <citation type="journal article" date="2021" name="PeerJ">
        <title>Extensive microbial diversity within the chicken gut microbiome revealed by metagenomics and culture.</title>
        <authorList>
            <person name="Gilroy R."/>
            <person name="Ravi A."/>
            <person name="Getino M."/>
            <person name="Pursley I."/>
            <person name="Horton D.L."/>
            <person name="Alikhan N.F."/>
            <person name="Baker D."/>
            <person name="Gharbi K."/>
            <person name="Hall N."/>
            <person name="Watson M."/>
            <person name="Adriaenssens E.M."/>
            <person name="Foster-Nyarko E."/>
            <person name="Jarju S."/>
            <person name="Secka A."/>
            <person name="Antonio M."/>
            <person name="Oren A."/>
            <person name="Chaudhuri R.R."/>
            <person name="La Ragione R."/>
            <person name="Hildebrand F."/>
            <person name="Pallen M.J."/>
        </authorList>
    </citation>
    <scope>NUCLEOTIDE SEQUENCE</scope>
    <source>
        <strain evidence="2">CHK165-10780</strain>
    </source>
</reference>
<evidence type="ECO:0000313" key="2">
    <source>
        <dbReference type="EMBL" id="HIQ65031.1"/>
    </source>
</evidence>
<dbReference type="AlphaFoldDB" id="A0A9D1CKA8"/>
<organism evidence="2 3">
    <name type="scientific">Candidatus Faecenecus gallistercoris</name>
    <dbReference type="NCBI Taxonomy" id="2840793"/>
    <lineage>
        <taxon>Bacteria</taxon>
        <taxon>Bacillati</taxon>
        <taxon>Bacillota</taxon>
        <taxon>Bacillota incertae sedis</taxon>
        <taxon>Candidatus Faecenecus</taxon>
    </lineage>
</organism>
<name>A0A9D1CKA8_9FIRM</name>
<dbReference type="CDD" id="cd07731">
    <property type="entry name" value="ComA-like_MBL-fold"/>
    <property type="match status" value="1"/>
</dbReference>
<dbReference type="Proteomes" id="UP000886725">
    <property type="component" value="Unassembled WGS sequence"/>
</dbReference>
<dbReference type="SUPFAM" id="SSF56281">
    <property type="entry name" value="Metallo-hydrolase/oxidoreductase"/>
    <property type="match status" value="1"/>
</dbReference>
<dbReference type="PANTHER" id="PTHR30619">
    <property type="entry name" value="DNA INTERNALIZATION/COMPETENCE PROTEIN COMEC/REC2"/>
    <property type="match status" value="1"/>
</dbReference>
<proteinExistence type="predicted"/>
<sequence>MRRKKKQISLLMALFLVIFGSIFYFLEPSQANPNTPTPTPEIVQANQEIQDGEKLQIWFLDVGQADSILIQNGDANMLIDAGNNEDGKKLVSYFQSLGIETFQYVIGTHAHEDHIGGMDDIIDNFDIDTFYMPDAITTTATFESVLDSLEAKKIAFQTPSIDSIFKLGNATIDVLYVGTDDSDLNNTSIVLKLTYGNTSMLFMGDAEKEVETIIEKKDISADVLKVGHHGSNTSSSKTFLEKVNPNYAIISVGTGNSYGHPSNTTIQNLENQNIQIYRTDENGTIIMTSDGTNITFQTIQTNTNG</sequence>